<evidence type="ECO:0000256" key="6">
    <source>
        <dbReference type="ARBA" id="ARBA00022694"/>
    </source>
</evidence>
<dbReference type="GO" id="GO:0005737">
    <property type="term" value="C:cytoplasm"/>
    <property type="evidence" value="ECO:0007669"/>
    <property type="project" value="TreeGrafter"/>
</dbReference>
<dbReference type="NCBIfam" id="TIGR03197">
    <property type="entry name" value="MnmC_Cterm"/>
    <property type="match status" value="1"/>
</dbReference>
<protein>
    <submittedName>
        <fullName evidence="11">FAD-dependent 5-carboxymethylaminomethyl-2-thiouridine(34) oxidoreductase MnmC</fullName>
        <ecNumber evidence="11">2.1.1.61</ecNumber>
    </submittedName>
</protein>
<evidence type="ECO:0000256" key="8">
    <source>
        <dbReference type="ARBA" id="ARBA00023002"/>
    </source>
</evidence>
<evidence type="ECO:0000256" key="3">
    <source>
        <dbReference type="ARBA" id="ARBA00022630"/>
    </source>
</evidence>
<keyword evidence="3" id="KW-0285">Flavoprotein</keyword>
<feature type="domain" description="FAD dependent oxidoreductase" evidence="10">
    <location>
        <begin position="145"/>
        <end position="491"/>
    </location>
</feature>
<evidence type="ECO:0000313" key="11">
    <source>
        <dbReference type="EMBL" id="QGG80044.1"/>
    </source>
</evidence>
<evidence type="ECO:0000256" key="2">
    <source>
        <dbReference type="ARBA" id="ARBA00022603"/>
    </source>
</evidence>
<keyword evidence="7" id="KW-0274">FAD</keyword>
<gene>
    <name evidence="11" type="primary">mnmC</name>
    <name evidence="11" type="ORF">GH975_05415</name>
</gene>
<reference evidence="11 12" key="1">
    <citation type="submission" date="2019-11" db="EMBL/GenBank/DDBJ databases">
        <authorList>
            <person name="Khan S.A."/>
            <person name="Jeon C.O."/>
            <person name="Chun B.H."/>
        </authorList>
    </citation>
    <scope>NUCLEOTIDE SEQUENCE [LARGE SCALE GENOMIC DNA]</scope>
    <source>
        <strain evidence="11 12">IMCC 1097</strain>
    </source>
</reference>
<dbReference type="GO" id="GO:0008033">
    <property type="term" value="P:tRNA processing"/>
    <property type="evidence" value="ECO:0007669"/>
    <property type="project" value="UniProtKB-KW"/>
</dbReference>
<dbReference type="Gene3D" id="3.30.9.10">
    <property type="entry name" value="D-Amino Acid Oxidase, subunit A, domain 2"/>
    <property type="match status" value="1"/>
</dbReference>
<dbReference type="EC" id="2.1.1.61" evidence="11"/>
<evidence type="ECO:0000256" key="1">
    <source>
        <dbReference type="ARBA" id="ARBA00022490"/>
    </source>
</evidence>
<dbReference type="GO" id="GO:0032259">
    <property type="term" value="P:methylation"/>
    <property type="evidence" value="ECO:0007669"/>
    <property type="project" value="UniProtKB-KW"/>
</dbReference>
<keyword evidence="5" id="KW-0949">S-adenosyl-L-methionine</keyword>
<dbReference type="GO" id="GO:0016645">
    <property type="term" value="F:oxidoreductase activity, acting on the CH-NH group of donors"/>
    <property type="evidence" value="ECO:0007669"/>
    <property type="project" value="InterPro"/>
</dbReference>
<dbReference type="Pfam" id="PF01266">
    <property type="entry name" value="DAO"/>
    <property type="match status" value="1"/>
</dbReference>
<evidence type="ECO:0000259" key="10">
    <source>
        <dbReference type="Pfam" id="PF01266"/>
    </source>
</evidence>
<dbReference type="Proteomes" id="UP000388235">
    <property type="component" value="Chromosome"/>
</dbReference>
<keyword evidence="4 11" id="KW-0808">Transferase</keyword>
<keyword evidence="9" id="KW-0511">Multifunctional enzyme</keyword>
<dbReference type="GO" id="GO:0004808">
    <property type="term" value="F:tRNA (5-methylaminomethyl-2-thiouridylate)(34)-methyltransferase activity"/>
    <property type="evidence" value="ECO:0007669"/>
    <property type="project" value="UniProtKB-EC"/>
</dbReference>
<organism evidence="11 12">
    <name type="scientific">Litorivicinus lipolyticus</name>
    <dbReference type="NCBI Taxonomy" id="418701"/>
    <lineage>
        <taxon>Bacteria</taxon>
        <taxon>Pseudomonadati</taxon>
        <taxon>Pseudomonadota</taxon>
        <taxon>Gammaproteobacteria</taxon>
        <taxon>Oceanospirillales</taxon>
        <taxon>Litorivicinaceae</taxon>
        <taxon>Litorivicinus</taxon>
    </lineage>
</organism>
<dbReference type="PANTHER" id="PTHR13847:SF283">
    <property type="entry name" value="TRNA 5-METHYLAMINOMETHYL-2-THIOURIDINE BIOSYNTHESIS BIFUNCTIONAL PROTEIN MNMC"/>
    <property type="match status" value="1"/>
</dbReference>
<dbReference type="AlphaFoldDB" id="A0A5Q2QAJ5"/>
<keyword evidence="6" id="KW-0819">tRNA processing</keyword>
<evidence type="ECO:0000256" key="7">
    <source>
        <dbReference type="ARBA" id="ARBA00022827"/>
    </source>
</evidence>
<keyword evidence="1" id="KW-0963">Cytoplasm</keyword>
<evidence type="ECO:0000313" key="12">
    <source>
        <dbReference type="Proteomes" id="UP000388235"/>
    </source>
</evidence>
<evidence type="ECO:0000256" key="9">
    <source>
        <dbReference type="ARBA" id="ARBA00023268"/>
    </source>
</evidence>
<dbReference type="KEGG" id="llp:GH975_05415"/>
<evidence type="ECO:0000256" key="4">
    <source>
        <dbReference type="ARBA" id="ARBA00022679"/>
    </source>
</evidence>
<keyword evidence="12" id="KW-1185">Reference proteome</keyword>
<proteinExistence type="predicted"/>
<keyword evidence="2 11" id="KW-0489">Methyltransferase</keyword>
<dbReference type="EMBL" id="CP045871">
    <property type="protein sequence ID" value="QGG80044.1"/>
    <property type="molecule type" value="Genomic_DNA"/>
</dbReference>
<dbReference type="SUPFAM" id="SSF51905">
    <property type="entry name" value="FAD/NAD(P)-binding domain"/>
    <property type="match status" value="1"/>
</dbReference>
<dbReference type="PANTHER" id="PTHR13847">
    <property type="entry name" value="SARCOSINE DEHYDROGENASE-RELATED"/>
    <property type="match status" value="1"/>
</dbReference>
<dbReference type="PRINTS" id="PR00419">
    <property type="entry name" value="ADXRDTASE"/>
</dbReference>
<dbReference type="OrthoDB" id="9786494at2"/>
<dbReference type="InterPro" id="IPR017610">
    <property type="entry name" value="tRNA_S-uridine_synth_MnmC_C"/>
</dbReference>
<sequence length="523" mass="57102">MVLTPYPDPQVRAVVDAADLTRITPPDLYGIDCLGLADFGDGAEWLALLAAPPSRRLIVVSRSDHCPTRQALQAAYPALAHLLSDFPYPSPGHHRIIIGVVELHLIIQQPWHSFDGYVDGWWGPQPEVIQPLRHFTRPLAHGAQRVAVIGAGLSGTQTADALRRRGAQVVLMDPAPASGASGNAQGMLYIAPQREPTPASLFWLQAFEHALRSYRECPHFHPSGLFCMAEHADQIPKLQTLMAAIKRPPEQVRFMDADQASVQLGQRARLGGLFWPQSGWMEVAERVKSEAARLDCQALTALDIREHDDGIVITTDGGDYSVDAVVLANATAVRQFAPDWLRVQAVRGQISRRRADQAVTSAVCGEGYLTPAAADGYMSFGASFNPKDDGTDLRAEDDADNDRRVRELVELGDPGKPGASRASVRCASPDYLPIVGRLPDDDWIQGLAKLRTDAKWRPPHPMQGWRRIAVNVGHGSRGLTSTPLCADLVAADLTGEPLPIAKGLFEHLTPARFLIRALKRNQL</sequence>
<keyword evidence="8" id="KW-0560">Oxidoreductase</keyword>
<evidence type="ECO:0000256" key="5">
    <source>
        <dbReference type="ARBA" id="ARBA00022691"/>
    </source>
</evidence>
<dbReference type="InterPro" id="IPR036188">
    <property type="entry name" value="FAD/NAD-bd_sf"/>
</dbReference>
<name>A0A5Q2QAJ5_9GAMM</name>
<accession>A0A5Q2QAJ5</accession>
<dbReference type="Gene3D" id="3.50.50.60">
    <property type="entry name" value="FAD/NAD(P)-binding domain"/>
    <property type="match status" value="1"/>
</dbReference>
<dbReference type="InterPro" id="IPR006076">
    <property type="entry name" value="FAD-dep_OxRdtase"/>
</dbReference>